<dbReference type="InterPro" id="IPR029056">
    <property type="entry name" value="Ribokinase-like"/>
</dbReference>
<evidence type="ECO:0000256" key="3">
    <source>
        <dbReference type="ARBA" id="ARBA00022741"/>
    </source>
</evidence>
<keyword evidence="4" id="KW-0418">Kinase</keyword>
<dbReference type="GO" id="GO:0005975">
    <property type="term" value="P:carbohydrate metabolic process"/>
    <property type="evidence" value="ECO:0007669"/>
    <property type="project" value="InterPro"/>
</dbReference>
<evidence type="ECO:0000256" key="1">
    <source>
        <dbReference type="ARBA" id="ARBA00010688"/>
    </source>
</evidence>
<reference evidence="9 10" key="1">
    <citation type="submission" date="2021-01" db="EMBL/GenBank/DDBJ databases">
        <title>Whole genome shotgun sequence of Catellatospora citrea NBRC 14495.</title>
        <authorList>
            <person name="Komaki H."/>
            <person name="Tamura T."/>
        </authorList>
    </citation>
    <scope>NUCLEOTIDE SEQUENCE [LARGE SCALE GENOMIC DNA]</scope>
    <source>
        <strain evidence="9 10">NBRC 14495</strain>
    </source>
</reference>
<evidence type="ECO:0000256" key="6">
    <source>
        <dbReference type="PIRNR" id="PIRNR000535"/>
    </source>
</evidence>
<gene>
    <name evidence="9" type="primary">fruK</name>
    <name evidence="9" type="ORF">Cci01nite_08760</name>
</gene>
<comment type="caution">
    <text evidence="9">The sequence shown here is derived from an EMBL/GenBank/DDBJ whole genome shotgun (WGS) entry which is preliminary data.</text>
</comment>
<dbReference type="PIRSF" id="PIRSF000535">
    <property type="entry name" value="1PFK/6PFK/LacC"/>
    <property type="match status" value="1"/>
</dbReference>
<keyword evidence="5" id="KW-0067">ATP-binding</keyword>
<feature type="compositionally biased region" description="Gly residues" evidence="7">
    <location>
        <begin position="317"/>
        <end position="326"/>
    </location>
</feature>
<dbReference type="PANTHER" id="PTHR46566:SF2">
    <property type="entry name" value="ATP-DEPENDENT 6-PHOSPHOFRUCTOKINASE ISOZYME 2"/>
    <property type="match status" value="1"/>
</dbReference>
<evidence type="ECO:0000313" key="10">
    <source>
        <dbReference type="Proteomes" id="UP000659904"/>
    </source>
</evidence>
<organism evidence="9 10">
    <name type="scientific">Catellatospora citrea</name>
    <dbReference type="NCBI Taxonomy" id="53366"/>
    <lineage>
        <taxon>Bacteria</taxon>
        <taxon>Bacillati</taxon>
        <taxon>Actinomycetota</taxon>
        <taxon>Actinomycetes</taxon>
        <taxon>Micromonosporales</taxon>
        <taxon>Micromonosporaceae</taxon>
        <taxon>Catellatospora</taxon>
    </lineage>
</organism>
<evidence type="ECO:0000259" key="8">
    <source>
        <dbReference type="Pfam" id="PF00294"/>
    </source>
</evidence>
<evidence type="ECO:0000256" key="4">
    <source>
        <dbReference type="ARBA" id="ARBA00022777"/>
    </source>
</evidence>
<dbReference type="PANTHER" id="PTHR46566">
    <property type="entry name" value="1-PHOSPHOFRUCTOKINASE-RELATED"/>
    <property type="match status" value="1"/>
</dbReference>
<dbReference type="InterPro" id="IPR017583">
    <property type="entry name" value="Tagatose/fructose_Pkinase"/>
</dbReference>
<sequence length="339" mass="35633">MPESVMVFSPSPQLTVTIEQVGDEEEIHLHAGGQGVWVARMIKSLGVRVVLCSAFGDETGRVVRNLILDEGLEVGAIDVSARNGAYVHDRRDGTRSEIAQAPGQPLSRHDQDELYNVALAEGLRAEVAMLAGVADPQVLPADVYRRLAGDLRRNGTKVVADLSGDYLTAVLEGGVDVLKVSHEEVLRDGRATEETIPGLVAAMHRLRDEGAAAVVLSRAEHPALVLIDDEVRQVELPRLEPADHRGAGDSMTAGVAAMLALGRDLDEAVRTGAAAGALNVTRHGLGTGRADVISQFTTRVKLTALPGANDGAPPPGSGGGQRGGGHTSPEQLAEKVKHS</sequence>
<dbReference type="SUPFAM" id="SSF53613">
    <property type="entry name" value="Ribokinase-like"/>
    <property type="match status" value="1"/>
</dbReference>
<evidence type="ECO:0000256" key="7">
    <source>
        <dbReference type="SAM" id="MobiDB-lite"/>
    </source>
</evidence>
<feature type="domain" description="Carbohydrate kinase PfkB" evidence="8">
    <location>
        <begin position="21"/>
        <end position="287"/>
    </location>
</feature>
<keyword evidence="10" id="KW-1185">Reference proteome</keyword>
<dbReference type="Gene3D" id="3.40.1190.20">
    <property type="match status" value="1"/>
</dbReference>
<protein>
    <submittedName>
        <fullName evidence="9">1-phosphofructokinase</fullName>
    </submittedName>
</protein>
<dbReference type="Proteomes" id="UP000659904">
    <property type="component" value="Unassembled WGS sequence"/>
</dbReference>
<dbReference type="GO" id="GO:0016773">
    <property type="term" value="F:phosphotransferase activity, alcohol group as acceptor"/>
    <property type="evidence" value="ECO:0007669"/>
    <property type="project" value="InterPro"/>
</dbReference>
<dbReference type="AlphaFoldDB" id="A0A8J3KA48"/>
<evidence type="ECO:0000256" key="5">
    <source>
        <dbReference type="ARBA" id="ARBA00022840"/>
    </source>
</evidence>
<dbReference type="RefSeq" id="WP_239165234.1">
    <property type="nucleotide sequence ID" value="NZ_BONH01000002.1"/>
</dbReference>
<accession>A0A8J3KA48</accession>
<feature type="region of interest" description="Disordered" evidence="7">
    <location>
        <begin position="304"/>
        <end position="339"/>
    </location>
</feature>
<dbReference type="GO" id="GO:0016301">
    <property type="term" value="F:kinase activity"/>
    <property type="evidence" value="ECO:0007669"/>
    <property type="project" value="UniProtKB-KW"/>
</dbReference>
<keyword evidence="3" id="KW-0547">Nucleotide-binding</keyword>
<dbReference type="GO" id="GO:0005524">
    <property type="term" value="F:ATP binding"/>
    <property type="evidence" value="ECO:0007669"/>
    <property type="project" value="UniProtKB-KW"/>
</dbReference>
<comment type="similarity">
    <text evidence="1">Belongs to the carbohydrate kinase PfkB family.</text>
</comment>
<dbReference type="EMBL" id="BONH01000002">
    <property type="protein sequence ID" value="GIF95782.1"/>
    <property type="molecule type" value="Genomic_DNA"/>
</dbReference>
<dbReference type="InterPro" id="IPR011611">
    <property type="entry name" value="PfkB_dom"/>
</dbReference>
<proteinExistence type="inferred from homology"/>
<evidence type="ECO:0000313" key="9">
    <source>
        <dbReference type="EMBL" id="GIF95782.1"/>
    </source>
</evidence>
<keyword evidence="2 6" id="KW-0808">Transferase</keyword>
<evidence type="ECO:0000256" key="2">
    <source>
        <dbReference type="ARBA" id="ARBA00022679"/>
    </source>
</evidence>
<dbReference type="Pfam" id="PF00294">
    <property type="entry name" value="PfkB"/>
    <property type="match status" value="1"/>
</dbReference>
<name>A0A8J3KA48_9ACTN</name>